<dbReference type="Gene3D" id="2.40.50.140">
    <property type="entry name" value="Nucleic acid-binding proteins"/>
    <property type="match status" value="3"/>
</dbReference>
<comment type="similarity">
    <text evidence="6">Belongs to the protein kinase superfamily. RIO-type Ser/Thr kinase family.</text>
</comment>
<dbReference type="InterPro" id="IPR011009">
    <property type="entry name" value="Kinase-like_dom_sf"/>
</dbReference>
<keyword evidence="22" id="KW-0238">DNA-binding</keyword>
<keyword evidence="16" id="KW-0547">Nucleotide-binding</keyword>
<evidence type="ECO:0000256" key="6">
    <source>
        <dbReference type="ARBA" id="ARBA00009196"/>
    </source>
</evidence>
<evidence type="ECO:0000256" key="13">
    <source>
        <dbReference type="ARBA" id="ARBA00022527"/>
    </source>
</evidence>
<dbReference type="GO" id="GO:0016787">
    <property type="term" value="F:hydrolase activity"/>
    <property type="evidence" value="ECO:0007669"/>
    <property type="project" value="UniProtKB-KW"/>
</dbReference>
<dbReference type="InterPro" id="IPR032042">
    <property type="entry name" value="POT1PC"/>
</dbReference>
<keyword evidence="21" id="KW-0779">Telomere</keyword>
<dbReference type="InterPro" id="IPR018935">
    <property type="entry name" value="RIO_kinase_CS"/>
</dbReference>
<evidence type="ECO:0000256" key="24">
    <source>
        <dbReference type="ARBA" id="ARBA00047899"/>
    </source>
</evidence>
<reference evidence="34 35" key="1">
    <citation type="submission" date="2020-08" db="EMBL/GenBank/DDBJ databases">
        <authorList>
            <person name="Hejnol A."/>
        </authorList>
    </citation>
    <scope>NUCLEOTIDE SEQUENCE [LARGE SCALE GENOMIC DNA]</scope>
</reference>
<evidence type="ECO:0000256" key="16">
    <source>
        <dbReference type="ARBA" id="ARBA00022741"/>
    </source>
</evidence>
<feature type="region of interest" description="Disordered" evidence="31">
    <location>
        <begin position="1268"/>
        <end position="1350"/>
    </location>
</feature>
<comment type="catalytic activity">
    <reaction evidence="25">
        <text>L-seryl-[protein] + ATP = O-phospho-L-seryl-[protein] + ADP + H(+)</text>
        <dbReference type="Rhea" id="RHEA:17989"/>
        <dbReference type="Rhea" id="RHEA-COMP:9863"/>
        <dbReference type="Rhea" id="RHEA-COMP:11604"/>
        <dbReference type="ChEBI" id="CHEBI:15378"/>
        <dbReference type="ChEBI" id="CHEBI:29999"/>
        <dbReference type="ChEBI" id="CHEBI:30616"/>
        <dbReference type="ChEBI" id="CHEBI:83421"/>
        <dbReference type="ChEBI" id="CHEBI:456216"/>
        <dbReference type="EC" id="2.7.11.1"/>
    </reaction>
</comment>
<dbReference type="GO" id="GO:0000723">
    <property type="term" value="P:telomere maintenance"/>
    <property type="evidence" value="ECO:0007669"/>
    <property type="project" value="InterPro"/>
</dbReference>
<dbReference type="FunFam" id="1.10.510.10:FF:000232">
    <property type="entry name" value="Serine/threonine-protein kinase RIO1"/>
    <property type="match status" value="1"/>
</dbReference>
<evidence type="ECO:0000256" key="31">
    <source>
        <dbReference type="SAM" id="MobiDB-lite"/>
    </source>
</evidence>
<evidence type="ECO:0000256" key="5">
    <source>
        <dbReference type="ARBA" id="ARBA00008442"/>
    </source>
</evidence>
<dbReference type="InterPro" id="IPR011564">
    <property type="entry name" value="Telomer_end-bd_POT1/Cdc13"/>
</dbReference>
<keyword evidence="23" id="KW-0539">Nucleus</keyword>
<dbReference type="EC" id="2.7.11.1" evidence="7"/>
<sequence>MPAIKKKIQILQTLNPLKRAQEFIQNKKDTEIAKIRDLKRGEEFANKWIVVAVKHTHKSSKKYDCKKITVNNPEDEDEMIDCYFTMEYSRIADAVETGDVIILNKVTINPSINKHGPHPFRIETRTKPQNLTEVWIFIPPAIFSLDNEITLLKNLTMSQHTFNVSGILTYCDSVSRVKNNSCRFFLKLMDETLENSVPITLFSDNENEMPTSNSIGDIFVIKRLRCKLFKGKLQCTASTGWGAVWLRFSGDINSSLTPVIYGQRKFRLKRTDIKYVVELRKFWMTRKALLFQPRSLNSSSAYAISDSINQNFPFSLRCKVLAIIDIDDKILLKIWDGTRSQLNLMNSALTNYIGSIREITPFLGLVWNDSYDVHVHKKFYEQIKRIKVEDTVLLRNLNIKHNEGDINEIYISLSNTDAKNIEIADSKVKDNLSDFRRKIKGDNFGTLNRLCYTGFICQLVGKIYSKNTSEGIYRKASCILIAWDGNRNLRFMTLKPKSDEIEEIDTSAFPSEDYLHYILAYDEHAEVARNIKAYSIKSLIGQYIEVINADIRKKSNTSFYAISVHGGGSKYKRGVYNLKDEDPRLSVIKMFQQLATAQTIKKEVTNNIKVEFDDEEEFNSILFTQAIDTEIHHDGDLISLKNLMTNDKKPKICTVQASISNFTSINNLEFLQFYCPYCLFECNLPRSHERCLKFSDSNLQLINNWEIEKMDESDLTSFVCQKCFEICVNAEAHNVGIPFMKLRMKLYLTLQDNQDNLTVKLSGENAVCAIKENLSSKGKVLKYFESKRVINDSILMGKPEDQFADVDEDVLCDAAKEHLNIISKPEEVKEIIDDAYNSEDSDYDEELEYNDWGDETGDFTKKLNASTYRPNSQADQARRNLKYQPHEKALGKYSNKISVEKYSGPLLPSTVTNRVLENSRKNDNERQRKDKSDRATAEQVMDPRTRMILFKLLSRQILTEINGCISTGKEANVYHATGKENEQRAVKVYKTSILTFKDRDKYVTGEFRFRHGYCRHNPRKMVRTWAEKEMRNLLRIHQAGIPCPEPIILRNHVLVMEFLGTSGWPSPKLKDVEINQSKARELYLQIIIIVRNLFQIAKLVHADLSEFNMLYHDNKAYIIDVSQSVEHDHPHALEFLRKDCTNVNDFFKKKNVSTMTVRELFDFVTDPNISNENIDEYIERAMEISESRTVDDVSAQEKVDEEVFKNVFIPQTLEEVVHYERDVKRVKEGFDTEFINYQTIMGLKTDLSGPQATPGLLDDDKNMQDIELSNSDESQNSDTDEEENEEEGNCNDEDTQNKKKLHDRPRDESPNSRKERKKAVKEEKREKRKDKLPKHVKKRKIKVAQQKKKK</sequence>
<name>A0A7I8VEL7_9ANNE</name>
<dbReference type="GO" id="GO:0005634">
    <property type="term" value="C:nucleus"/>
    <property type="evidence" value="ECO:0007669"/>
    <property type="project" value="UniProtKB-SubCell"/>
</dbReference>
<organism evidence="34 35">
    <name type="scientific">Dimorphilus gyrociliatus</name>
    <dbReference type="NCBI Taxonomy" id="2664684"/>
    <lineage>
        <taxon>Eukaryota</taxon>
        <taxon>Metazoa</taxon>
        <taxon>Spiralia</taxon>
        <taxon>Lophotrochozoa</taxon>
        <taxon>Annelida</taxon>
        <taxon>Polychaeta</taxon>
        <taxon>Polychaeta incertae sedis</taxon>
        <taxon>Dinophilidae</taxon>
        <taxon>Dimorphilus</taxon>
    </lineage>
</organism>
<feature type="compositionally biased region" description="Basic residues" evidence="31">
    <location>
        <begin position="1326"/>
        <end position="1350"/>
    </location>
</feature>
<feature type="region of interest" description="Disordered" evidence="31">
    <location>
        <begin position="910"/>
        <end position="938"/>
    </location>
</feature>
<evidence type="ECO:0000256" key="14">
    <source>
        <dbReference type="ARBA" id="ARBA00022679"/>
    </source>
</evidence>
<evidence type="ECO:0000313" key="35">
    <source>
        <dbReference type="Proteomes" id="UP000549394"/>
    </source>
</evidence>
<keyword evidence="15" id="KW-0479">Metal-binding</keyword>
<evidence type="ECO:0000256" key="21">
    <source>
        <dbReference type="ARBA" id="ARBA00022895"/>
    </source>
</evidence>
<comment type="cofactor">
    <cofactor evidence="1">
        <name>Mg(2+)</name>
        <dbReference type="ChEBI" id="CHEBI:18420"/>
    </cofactor>
</comment>
<feature type="domain" description="RIO kinase" evidence="32">
    <location>
        <begin position="930"/>
        <end position="1166"/>
    </location>
</feature>
<proteinExistence type="inferred from homology"/>
<dbReference type="Gene3D" id="3.30.200.20">
    <property type="entry name" value="Phosphorylase Kinase, domain 1"/>
    <property type="match status" value="1"/>
</dbReference>
<evidence type="ECO:0000256" key="1">
    <source>
        <dbReference type="ARBA" id="ARBA00001946"/>
    </source>
</evidence>
<dbReference type="InterPro" id="IPR018934">
    <property type="entry name" value="RIO_dom"/>
</dbReference>
<comment type="subunit">
    <text evidence="28">Associates with the precursor of the 40S ribosome subunit. Interacts (via its N-terminus) with PRMT5 (via its N-terminus). Interacts with WDR77. Found in a PRMT5 complex composed of PRMT5, WDR77 and RIOK1. Interacts (via its C-terminus) with NCL; this interaction targets NCL for PRTM5 methylation.</text>
</comment>
<dbReference type="CDD" id="cd05147">
    <property type="entry name" value="RIO1_euk"/>
    <property type="match status" value="1"/>
</dbReference>
<dbReference type="GO" id="GO:0046872">
    <property type="term" value="F:metal ion binding"/>
    <property type="evidence" value="ECO:0007669"/>
    <property type="project" value="UniProtKB-KW"/>
</dbReference>
<evidence type="ECO:0000256" key="7">
    <source>
        <dbReference type="ARBA" id="ARBA00012513"/>
    </source>
</evidence>
<keyword evidence="18" id="KW-0378">Hydrolase</keyword>
<evidence type="ECO:0000256" key="12">
    <source>
        <dbReference type="ARBA" id="ARBA00022517"/>
    </source>
</evidence>
<comment type="subcellular location">
    <subcellularLocation>
        <location evidence="4">Chromosome</location>
        <location evidence="4">Telomere</location>
    </subcellularLocation>
    <subcellularLocation>
        <location evidence="3">Cytoplasm</location>
    </subcellularLocation>
    <subcellularLocation>
        <location evidence="2">Nucleus</location>
    </subcellularLocation>
</comment>
<dbReference type="GO" id="GO:0042254">
    <property type="term" value="P:ribosome biogenesis"/>
    <property type="evidence" value="ECO:0007669"/>
    <property type="project" value="UniProtKB-KW"/>
</dbReference>
<dbReference type="Proteomes" id="UP000549394">
    <property type="component" value="Unassembled WGS sequence"/>
</dbReference>
<dbReference type="InterPro" id="IPR012340">
    <property type="entry name" value="NA-bd_OB-fold"/>
</dbReference>
<evidence type="ECO:0000256" key="19">
    <source>
        <dbReference type="ARBA" id="ARBA00022840"/>
    </source>
</evidence>
<evidence type="ECO:0000259" key="32">
    <source>
        <dbReference type="SMART" id="SM00090"/>
    </source>
</evidence>
<evidence type="ECO:0000256" key="3">
    <source>
        <dbReference type="ARBA" id="ARBA00004496"/>
    </source>
</evidence>
<protein>
    <recommendedName>
        <fullName evidence="8">Protection of telomeres protein 1</fullName>
        <ecNumber evidence="7">2.7.11.1</ecNumber>
    </recommendedName>
    <alternativeName>
        <fullName evidence="30">RIO kinase 1</fullName>
    </alternativeName>
    <alternativeName>
        <fullName evidence="9 29">Serine/threonine-protein kinase RIO1</fullName>
    </alternativeName>
</protein>
<keyword evidence="20" id="KW-0460">Magnesium</keyword>
<feature type="compositionally biased region" description="Basic and acidic residues" evidence="31">
    <location>
        <begin position="1304"/>
        <end position="1313"/>
    </location>
</feature>
<dbReference type="Pfam" id="PF02765">
    <property type="entry name" value="POT1"/>
    <property type="match status" value="1"/>
</dbReference>
<dbReference type="PROSITE" id="PS01245">
    <property type="entry name" value="RIO1"/>
    <property type="match status" value="1"/>
</dbReference>
<evidence type="ECO:0000256" key="17">
    <source>
        <dbReference type="ARBA" id="ARBA00022777"/>
    </source>
</evidence>
<keyword evidence="13" id="KW-0723">Serine/threonine-protein kinase</keyword>
<dbReference type="GO" id="GO:0043047">
    <property type="term" value="F:single-stranded telomeric DNA binding"/>
    <property type="evidence" value="ECO:0007669"/>
    <property type="project" value="InterPro"/>
</dbReference>
<dbReference type="GO" id="GO:0005524">
    <property type="term" value="F:ATP binding"/>
    <property type="evidence" value="ECO:0007669"/>
    <property type="project" value="UniProtKB-KW"/>
</dbReference>
<gene>
    <name evidence="34" type="ORF">DGYR_LOCUS3529</name>
</gene>
<accession>A0A7I8VEL7</accession>
<evidence type="ECO:0000256" key="25">
    <source>
        <dbReference type="ARBA" id="ARBA00048679"/>
    </source>
</evidence>
<dbReference type="GO" id="GO:0000781">
    <property type="term" value="C:chromosome, telomeric region"/>
    <property type="evidence" value="ECO:0007669"/>
    <property type="project" value="UniProtKB-SubCell"/>
</dbReference>
<dbReference type="SMART" id="SM00976">
    <property type="entry name" value="Telo_bind"/>
    <property type="match status" value="1"/>
</dbReference>
<keyword evidence="14" id="KW-0808">Transferase</keyword>
<evidence type="ECO:0000256" key="18">
    <source>
        <dbReference type="ARBA" id="ARBA00022801"/>
    </source>
</evidence>
<dbReference type="SMART" id="SM00090">
    <property type="entry name" value="RIO"/>
    <property type="match status" value="1"/>
</dbReference>
<keyword evidence="11" id="KW-0963">Cytoplasm</keyword>
<evidence type="ECO:0000259" key="33">
    <source>
        <dbReference type="SMART" id="SM00976"/>
    </source>
</evidence>
<feature type="domain" description="Telomeric single stranded DNA binding POT1/Cdc13" evidence="33">
    <location>
        <begin position="152"/>
        <end position="285"/>
    </location>
</feature>
<evidence type="ECO:0000256" key="28">
    <source>
        <dbReference type="ARBA" id="ARBA00063876"/>
    </source>
</evidence>
<dbReference type="GO" id="GO:0004674">
    <property type="term" value="F:protein serine/threonine kinase activity"/>
    <property type="evidence" value="ECO:0007669"/>
    <property type="project" value="UniProtKB-KW"/>
</dbReference>
<evidence type="ECO:0000256" key="15">
    <source>
        <dbReference type="ARBA" id="ARBA00022723"/>
    </source>
</evidence>
<comment type="catalytic activity">
    <reaction evidence="24">
        <text>L-threonyl-[protein] + ATP = O-phospho-L-threonyl-[protein] + ADP + H(+)</text>
        <dbReference type="Rhea" id="RHEA:46608"/>
        <dbReference type="Rhea" id="RHEA-COMP:11060"/>
        <dbReference type="Rhea" id="RHEA-COMP:11605"/>
        <dbReference type="ChEBI" id="CHEBI:15378"/>
        <dbReference type="ChEBI" id="CHEBI:30013"/>
        <dbReference type="ChEBI" id="CHEBI:30616"/>
        <dbReference type="ChEBI" id="CHEBI:61977"/>
        <dbReference type="ChEBI" id="CHEBI:456216"/>
        <dbReference type="EC" id="2.7.11.1"/>
    </reaction>
</comment>
<evidence type="ECO:0000256" key="20">
    <source>
        <dbReference type="ARBA" id="ARBA00022842"/>
    </source>
</evidence>
<dbReference type="SUPFAM" id="SSF56112">
    <property type="entry name" value="Protein kinase-like (PK-like)"/>
    <property type="match status" value="1"/>
</dbReference>
<evidence type="ECO:0000256" key="11">
    <source>
        <dbReference type="ARBA" id="ARBA00022490"/>
    </source>
</evidence>
<dbReference type="PANTHER" id="PTHR45723">
    <property type="entry name" value="SERINE/THREONINE-PROTEIN KINASE RIO1"/>
    <property type="match status" value="1"/>
</dbReference>
<evidence type="ECO:0000256" key="9">
    <source>
        <dbReference type="ARBA" id="ARBA00016038"/>
    </source>
</evidence>
<feature type="compositionally biased region" description="Basic and acidic residues" evidence="31">
    <location>
        <begin position="917"/>
        <end position="938"/>
    </location>
</feature>
<dbReference type="Pfam" id="PF16686">
    <property type="entry name" value="POT1PC"/>
    <property type="match status" value="1"/>
</dbReference>
<keyword evidence="19" id="KW-0067">ATP-binding</keyword>
<evidence type="ECO:0000256" key="30">
    <source>
        <dbReference type="ARBA" id="ARBA00076008"/>
    </source>
</evidence>
<evidence type="ECO:0000256" key="26">
    <source>
        <dbReference type="ARBA" id="ARBA00049360"/>
    </source>
</evidence>
<evidence type="ECO:0000256" key="23">
    <source>
        <dbReference type="ARBA" id="ARBA00023242"/>
    </source>
</evidence>
<dbReference type="InterPro" id="IPR000687">
    <property type="entry name" value="RIO_kinase"/>
</dbReference>
<evidence type="ECO:0000256" key="29">
    <source>
        <dbReference type="ARBA" id="ARBA00068838"/>
    </source>
</evidence>
<comment type="catalytic activity">
    <reaction evidence="26">
        <text>ATP + H2O = ADP + phosphate + H(+)</text>
        <dbReference type="Rhea" id="RHEA:13065"/>
        <dbReference type="ChEBI" id="CHEBI:15377"/>
        <dbReference type="ChEBI" id="CHEBI:15378"/>
        <dbReference type="ChEBI" id="CHEBI:30616"/>
        <dbReference type="ChEBI" id="CHEBI:43474"/>
        <dbReference type="ChEBI" id="CHEBI:456216"/>
    </reaction>
</comment>
<dbReference type="FunFam" id="3.30.200.20:FF:000148">
    <property type="entry name" value="Serine/threonine-protein kinase RIO1"/>
    <property type="match status" value="1"/>
</dbReference>
<feature type="compositionally biased region" description="Acidic residues" evidence="31">
    <location>
        <begin position="1278"/>
        <end position="1294"/>
    </location>
</feature>
<evidence type="ECO:0000256" key="27">
    <source>
        <dbReference type="ARBA" id="ARBA00057025"/>
    </source>
</evidence>
<keyword evidence="35" id="KW-1185">Reference proteome</keyword>
<dbReference type="SUPFAM" id="SSF50249">
    <property type="entry name" value="Nucleic acid-binding proteins"/>
    <property type="match status" value="2"/>
</dbReference>
<feature type="compositionally biased region" description="Polar residues" evidence="31">
    <location>
        <begin position="864"/>
        <end position="875"/>
    </location>
</feature>
<evidence type="ECO:0000256" key="10">
    <source>
        <dbReference type="ARBA" id="ARBA00022454"/>
    </source>
</evidence>
<evidence type="ECO:0000256" key="4">
    <source>
        <dbReference type="ARBA" id="ARBA00004574"/>
    </source>
</evidence>
<dbReference type="GO" id="GO:0005737">
    <property type="term" value="C:cytoplasm"/>
    <property type="evidence" value="ECO:0007669"/>
    <property type="project" value="UniProtKB-SubCell"/>
</dbReference>
<keyword evidence="12" id="KW-0690">Ribosome biogenesis</keyword>
<dbReference type="Pfam" id="PF01163">
    <property type="entry name" value="RIO1"/>
    <property type="match status" value="1"/>
</dbReference>
<comment type="caution">
    <text evidence="34">The sequence shown here is derived from an EMBL/GenBank/DDBJ whole genome shotgun (WGS) entry which is preliminary data.</text>
</comment>
<evidence type="ECO:0000256" key="8">
    <source>
        <dbReference type="ARBA" id="ARBA00015253"/>
    </source>
</evidence>
<evidence type="ECO:0000313" key="34">
    <source>
        <dbReference type="EMBL" id="CAD5114704.1"/>
    </source>
</evidence>
<evidence type="ECO:0000256" key="22">
    <source>
        <dbReference type="ARBA" id="ARBA00023125"/>
    </source>
</evidence>
<keyword evidence="17" id="KW-0418">Kinase</keyword>
<dbReference type="OrthoDB" id="205248at2759"/>
<dbReference type="EMBL" id="CAJFCJ010000005">
    <property type="protein sequence ID" value="CAD5114704.1"/>
    <property type="molecule type" value="Genomic_DNA"/>
</dbReference>
<evidence type="ECO:0000256" key="2">
    <source>
        <dbReference type="ARBA" id="ARBA00004123"/>
    </source>
</evidence>
<comment type="similarity">
    <text evidence="5">Belongs to the telombin family.</text>
</comment>
<dbReference type="Gene3D" id="1.10.510.10">
    <property type="entry name" value="Transferase(Phosphotransferase) domain 1"/>
    <property type="match status" value="1"/>
</dbReference>
<feature type="region of interest" description="Disordered" evidence="31">
    <location>
        <begin position="864"/>
        <end position="886"/>
    </location>
</feature>
<dbReference type="InterPro" id="IPR051272">
    <property type="entry name" value="RIO-type_Ser/Thr_kinase"/>
</dbReference>
<comment type="function">
    <text evidence="27">Involved in the final steps of cytoplasmic maturation of the 40S ribosomal subunit. Involved in processing of 18S-E pre-rRNA to the mature 18S rRNA. Required for the recycling of NOB1 and PNO1 from the late 40S precursor. The association with the very late 40S subunit intermediate may involve a translation-like checkpoint point cycle preceeding the binding to the 60S ribosomal subunit. Despite the protein kinase domain is proposed to act predominantly as an ATPase. The catalytic activity regulates its dynamic association with the 40S subunit. In addition to its role in ribosomal biogenesis acts as an adapter protein by recruiting NCL/nucleolin the to PRMT5 complex for its symmetrical methylation.</text>
</comment>
<keyword evidence="10" id="KW-0158">Chromosome</keyword>